<evidence type="ECO:0000256" key="6">
    <source>
        <dbReference type="ARBA" id="ARBA00022840"/>
    </source>
</evidence>
<evidence type="ECO:0000256" key="4">
    <source>
        <dbReference type="ARBA" id="ARBA00022741"/>
    </source>
</evidence>
<dbReference type="SUPFAM" id="SSF56112">
    <property type="entry name" value="Protein kinase-like (PK-like)"/>
    <property type="match status" value="1"/>
</dbReference>
<dbReference type="EC" id="2.7.11.1" evidence="1"/>
<dbReference type="InterPro" id="IPR017441">
    <property type="entry name" value="Protein_kinase_ATP_BS"/>
</dbReference>
<keyword evidence="4 7" id="KW-0547">Nucleotide-binding</keyword>
<keyword evidence="3" id="KW-0808">Transferase</keyword>
<dbReference type="OrthoDB" id="4408092at2"/>
<dbReference type="PROSITE" id="PS00109">
    <property type="entry name" value="PROTEIN_KINASE_TYR"/>
    <property type="match status" value="1"/>
</dbReference>
<feature type="binding site" evidence="7">
    <location>
        <position position="48"/>
    </location>
    <ligand>
        <name>ATP</name>
        <dbReference type="ChEBI" id="CHEBI:30616"/>
    </ligand>
</feature>
<evidence type="ECO:0000256" key="5">
    <source>
        <dbReference type="ARBA" id="ARBA00022777"/>
    </source>
</evidence>
<keyword evidence="6 7" id="KW-0067">ATP-binding</keyword>
<protein>
    <recommendedName>
        <fullName evidence="1">non-specific serine/threonine protein kinase</fullName>
        <ecNumber evidence="1">2.7.11.1</ecNumber>
    </recommendedName>
</protein>
<feature type="domain" description="Protein kinase" evidence="9">
    <location>
        <begin position="19"/>
        <end position="274"/>
    </location>
</feature>
<evidence type="ECO:0000313" key="11">
    <source>
        <dbReference type="Proteomes" id="UP000077701"/>
    </source>
</evidence>
<dbReference type="AlphaFoldDB" id="A0A161LIZ3"/>
<dbReference type="PROSITE" id="PS50011">
    <property type="entry name" value="PROTEIN_KINASE_DOM"/>
    <property type="match status" value="1"/>
</dbReference>
<dbReference type="STRING" id="161355.PS9374_01943"/>
<dbReference type="PROSITE" id="PS00107">
    <property type="entry name" value="PROTEIN_KINASE_ATP"/>
    <property type="match status" value="1"/>
</dbReference>
<reference evidence="10 11" key="1">
    <citation type="journal article" date="2016" name="Genome Announc.">
        <title>Draft Genome Sequence of Planomonospora sphaerica JCM9374, a Rare Actinomycete.</title>
        <authorList>
            <person name="Dohra H."/>
            <person name="Suzuki T."/>
            <person name="Inoue Y."/>
            <person name="Kodani S."/>
        </authorList>
    </citation>
    <scope>NUCLEOTIDE SEQUENCE [LARGE SCALE GENOMIC DNA]</scope>
    <source>
        <strain evidence="10 11">JCM 9374</strain>
    </source>
</reference>
<dbReference type="GO" id="GO:0005524">
    <property type="term" value="F:ATP binding"/>
    <property type="evidence" value="ECO:0007669"/>
    <property type="project" value="UniProtKB-UniRule"/>
</dbReference>
<evidence type="ECO:0000256" key="1">
    <source>
        <dbReference type="ARBA" id="ARBA00012513"/>
    </source>
</evidence>
<feature type="region of interest" description="Disordered" evidence="8">
    <location>
        <begin position="258"/>
        <end position="287"/>
    </location>
</feature>
<evidence type="ECO:0000256" key="2">
    <source>
        <dbReference type="ARBA" id="ARBA00022527"/>
    </source>
</evidence>
<dbReference type="Proteomes" id="UP000077701">
    <property type="component" value="Unassembled WGS sequence"/>
</dbReference>
<dbReference type="EMBL" id="BDCX01000004">
    <property type="protein sequence ID" value="GAT66295.1"/>
    <property type="molecule type" value="Genomic_DNA"/>
</dbReference>
<accession>A0A161LIZ3</accession>
<feature type="compositionally biased region" description="Gly residues" evidence="8">
    <location>
        <begin position="358"/>
        <end position="375"/>
    </location>
</feature>
<dbReference type="InterPro" id="IPR011009">
    <property type="entry name" value="Kinase-like_dom_sf"/>
</dbReference>
<dbReference type="Gene3D" id="3.30.200.20">
    <property type="entry name" value="Phosphorylase Kinase, domain 1"/>
    <property type="match status" value="1"/>
</dbReference>
<keyword evidence="2 10" id="KW-0723">Serine/threonine-protein kinase</keyword>
<proteinExistence type="predicted"/>
<keyword evidence="5 10" id="KW-0418">Kinase</keyword>
<keyword evidence="11" id="KW-1185">Reference proteome</keyword>
<dbReference type="PANTHER" id="PTHR43289">
    <property type="entry name" value="MITOGEN-ACTIVATED PROTEIN KINASE KINASE KINASE 20-RELATED"/>
    <property type="match status" value="1"/>
</dbReference>
<sequence>MNLLEPGGLRAGDVLTRRYLLMEQIGRGGMSVVWRGFDQSLQRMVAIKILEADLGADRELIRREARATARLIHPDTIEVYDYGETVTSHGRLAAYVVMRLLEGRPLADRIVQGPLPWPEAVAIAGRLATVLAAAHERGVVHRDVTAENVLLASDGAKLLDFGIAAFIGEEDDDRTGEYGTPPYVAPERLTGRVADPASDVYALGVLLFEMLTGATPYPERTWEEIENARREGPPPELRVPGLPSEVAALCRRCLAHDPGSRPRAQEVAEGLAAARARRRRSGGSARRSIVHRTAAVTALTMVTGFLVWGQVGGERNGAVISLGPAPQPSPALTEDPAPVPSSAEPEGGAGTAGPPTGGPTGGPDAGRETGAGGLDAGREREQETDTGRRTGTGGPDAGREAADTGGSGEPSAEPTVLLVENVRTEQLTLDQRVRRFNTLLAESAGRGEIRPDVALDLRQVLANSVCCAQDLTPVRQKIADRHREGSLTGRLRESLDAQLKAMAVLLAG</sequence>
<dbReference type="Gene3D" id="1.10.510.10">
    <property type="entry name" value="Transferase(Phosphotransferase) domain 1"/>
    <property type="match status" value="1"/>
</dbReference>
<organism evidence="10 11">
    <name type="scientific">Planomonospora sphaerica</name>
    <dbReference type="NCBI Taxonomy" id="161355"/>
    <lineage>
        <taxon>Bacteria</taxon>
        <taxon>Bacillati</taxon>
        <taxon>Actinomycetota</taxon>
        <taxon>Actinomycetes</taxon>
        <taxon>Streptosporangiales</taxon>
        <taxon>Streptosporangiaceae</taxon>
        <taxon>Planomonospora</taxon>
    </lineage>
</organism>
<dbReference type="GO" id="GO:0004674">
    <property type="term" value="F:protein serine/threonine kinase activity"/>
    <property type="evidence" value="ECO:0007669"/>
    <property type="project" value="UniProtKB-KW"/>
</dbReference>
<evidence type="ECO:0000256" key="7">
    <source>
        <dbReference type="PROSITE-ProRule" id="PRU10141"/>
    </source>
</evidence>
<evidence type="ECO:0000259" key="9">
    <source>
        <dbReference type="PROSITE" id="PS50011"/>
    </source>
</evidence>
<dbReference type="InterPro" id="IPR008266">
    <property type="entry name" value="Tyr_kinase_AS"/>
</dbReference>
<dbReference type="Pfam" id="PF00069">
    <property type="entry name" value="Pkinase"/>
    <property type="match status" value="1"/>
</dbReference>
<evidence type="ECO:0000256" key="8">
    <source>
        <dbReference type="SAM" id="MobiDB-lite"/>
    </source>
</evidence>
<name>A0A161LIZ3_9ACTN</name>
<comment type="caution">
    <text evidence="10">The sequence shown here is derived from an EMBL/GenBank/DDBJ whole genome shotgun (WGS) entry which is preliminary data.</text>
</comment>
<evidence type="ECO:0000256" key="3">
    <source>
        <dbReference type="ARBA" id="ARBA00022679"/>
    </source>
</evidence>
<dbReference type="PANTHER" id="PTHR43289:SF6">
    <property type="entry name" value="SERINE_THREONINE-PROTEIN KINASE NEKL-3"/>
    <property type="match status" value="1"/>
</dbReference>
<reference evidence="11" key="2">
    <citation type="submission" date="2016-04" db="EMBL/GenBank/DDBJ databases">
        <title>Planomonospora sphaerica JCM9374 whole genome shotgun sequence.</title>
        <authorList>
            <person name="Suzuki T."/>
            <person name="Dohra H."/>
            <person name="Kodani S."/>
        </authorList>
    </citation>
    <scope>NUCLEOTIDE SEQUENCE [LARGE SCALE GENOMIC DNA]</scope>
    <source>
        <strain evidence="11">JCM 9374</strain>
    </source>
</reference>
<feature type="compositionally biased region" description="Basic and acidic residues" evidence="8">
    <location>
        <begin position="376"/>
        <end position="388"/>
    </location>
</feature>
<dbReference type="RefSeq" id="WP_153054165.1">
    <property type="nucleotide sequence ID" value="NZ_BDCX01000004.1"/>
</dbReference>
<dbReference type="CDD" id="cd14014">
    <property type="entry name" value="STKc_PknB_like"/>
    <property type="match status" value="1"/>
</dbReference>
<gene>
    <name evidence="10" type="ORF">PS9374_01943</name>
</gene>
<feature type="region of interest" description="Disordered" evidence="8">
    <location>
        <begin position="319"/>
        <end position="415"/>
    </location>
</feature>
<dbReference type="InterPro" id="IPR000719">
    <property type="entry name" value="Prot_kinase_dom"/>
</dbReference>
<evidence type="ECO:0000313" key="10">
    <source>
        <dbReference type="EMBL" id="GAT66295.1"/>
    </source>
</evidence>